<proteinExistence type="predicted"/>
<dbReference type="EMBL" id="CP096829">
    <property type="protein sequence ID" value="UPZ13687.1"/>
    <property type="molecule type" value="Genomic_DNA"/>
</dbReference>
<dbReference type="Proteomes" id="UP000829998">
    <property type="component" value="Chromosome"/>
</dbReference>
<sequence>MTIQEYLNKIEGLELEKTKITFPDNDLELCIQKIQQGSAQSYFMLDDLLEKTSRMVIINKNAIKQFANNLGLLFLEEQETGNVCFANNEEMRPEFRQSFILIDLLDYIYAFMYSSVYRDLQKIIIPSEKDFFWELAKIGLSLRKKKL</sequence>
<reference evidence="1 2" key="1">
    <citation type="submission" date="2022-04" db="EMBL/GenBank/DDBJ databases">
        <authorList>
            <person name="Ra J.-S."/>
            <person name="Kim S.-B."/>
        </authorList>
    </citation>
    <scope>NUCLEOTIDE SEQUENCE [LARGE SCALE GENOMIC DNA]</scope>
    <source>
        <strain evidence="1 2">MMS21-Er5</strain>
    </source>
</reference>
<evidence type="ECO:0000313" key="1">
    <source>
        <dbReference type="EMBL" id="UPZ13687.1"/>
    </source>
</evidence>
<keyword evidence="2" id="KW-1185">Reference proteome</keyword>
<name>A0ABY4LLG5_9FLAO</name>
<evidence type="ECO:0008006" key="3">
    <source>
        <dbReference type="Google" id="ProtNLM"/>
    </source>
</evidence>
<accession>A0ABY4LLG5</accession>
<gene>
    <name evidence="1" type="ORF">M0M44_13105</name>
</gene>
<organism evidence="1 2">
    <name type="scientific">Flavobacterium humidisoli</name>
    <dbReference type="NCBI Taxonomy" id="2937442"/>
    <lineage>
        <taxon>Bacteria</taxon>
        <taxon>Pseudomonadati</taxon>
        <taxon>Bacteroidota</taxon>
        <taxon>Flavobacteriia</taxon>
        <taxon>Flavobacteriales</taxon>
        <taxon>Flavobacteriaceae</taxon>
        <taxon>Flavobacterium</taxon>
    </lineage>
</organism>
<dbReference type="RefSeq" id="WP_248726050.1">
    <property type="nucleotide sequence ID" value="NZ_CP096829.1"/>
</dbReference>
<evidence type="ECO:0000313" key="2">
    <source>
        <dbReference type="Proteomes" id="UP000829998"/>
    </source>
</evidence>
<protein>
    <recommendedName>
        <fullName evidence="3">Type ISP restriction-modification enzyme LLaBIII C-terminal specificity domain-containing protein</fullName>
    </recommendedName>
</protein>